<dbReference type="GO" id="GO:0003723">
    <property type="term" value="F:RNA binding"/>
    <property type="evidence" value="ECO:0007669"/>
    <property type="project" value="InterPro"/>
</dbReference>
<dbReference type="InterPro" id="IPR011006">
    <property type="entry name" value="CheY-like_superfamily"/>
</dbReference>
<sequence length="182" mass="21188">MVNIFVLFPKQEQARSIRNLLVRNGFEVTAACVTGAQIMQRAESLEDGLVVCGYKFVDMVSSELREYLPTGFKMIVLAPQTNLEFFDLQGMEYLPMPLKPQLLLEKVRQVVDTMLARQKEKKHKPRQRTREELEIIEEVKALLMKNNRITEQEAHEYIQRRSMNSGVGLIEMAKMIRDSYTY</sequence>
<dbReference type="Gene3D" id="1.10.10.10">
    <property type="entry name" value="Winged helix-like DNA-binding domain superfamily/Winged helix DNA-binding domain"/>
    <property type="match status" value="1"/>
</dbReference>
<protein>
    <submittedName>
        <fullName evidence="2">Ethanolamine two-component response regulator</fullName>
    </submittedName>
</protein>
<keyword evidence="3" id="KW-1185">Reference proteome</keyword>
<dbReference type="SMART" id="SM01012">
    <property type="entry name" value="ANTAR"/>
    <property type="match status" value="1"/>
</dbReference>
<dbReference type="SUPFAM" id="SSF52172">
    <property type="entry name" value="CheY-like"/>
    <property type="match status" value="1"/>
</dbReference>
<dbReference type="AlphaFoldDB" id="A0A4P8IGZ2"/>
<dbReference type="Proteomes" id="UP000298653">
    <property type="component" value="Chromosome"/>
</dbReference>
<gene>
    <name evidence="2" type="ORF">AR1Y2_2641</name>
</gene>
<organism evidence="2 3">
    <name type="scientific">Anaerostipes rhamnosivorans</name>
    <dbReference type="NCBI Taxonomy" id="1229621"/>
    <lineage>
        <taxon>Bacteria</taxon>
        <taxon>Bacillati</taxon>
        <taxon>Bacillota</taxon>
        <taxon>Clostridia</taxon>
        <taxon>Lachnospirales</taxon>
        <taxon>Lachnospiraceae</taxon>
        <taxon>Anaerostipes</taxon>
    </lineage>
</organism>
<dbReference type="KEGG" id="arf:AR1Y2_2641"/>
<evidence type="ECO:0000313" key="3">
    <source>
        <dbReference type="Proteomes" id="UP000298653"/>
    </source>
</evidence>
<dbReference type="InterPro" id="IPR036388">
    <property type="entry name" value="WH-like_DNA-bd_sf"/>
</dbReference>
<evidence type="ECO:0000313" key="2">
    <source>
        <dbReference type="EMBL" id="QCP36095.1"/>
    </source>
</evidence>
<accession>A0A4P8IGZ2</accession>
<dbReference type="Pfam" id="PF03861">
    <property type="entry name" value="ANTAR"/>
    <property type="match status" value="1"/>
</dbReference>
<name>A0A4P8IGZ2_9FIRM</name>
<feature type="domain" description="ANTAR" evidence="1">
    <location>
        <begin position="116"/>
        <end position="177"/>
    </location>
</feature>
<dbReference type="InterPro" id="IPR005561">
    <property type="entry name" value="ANTAR"/>
</dbReference>
<evidence type="ECO:0000259" key="1">
    <source>
        <dbReference type="PROSITE" id="PS50921"/>
    </source>
</evidence>
<reference evidence="2 3" key="1">
    <citation type="submission" date="2019-05" db="EMBL/GenBank/DDBJ databases">
        <title>Complete genome sequencing of Anaerostipes rhamnosivorans.</title>
        <authorList>
            <person name="Bui T.P.N."/>
            <person name="de Vos W.M."/>
        </authorList>
    </citation>
    <scope>NUCLEOTIDE SEQUENCE [LARGE SCALE GENOMIC DNA]</scope>
    <source>
        <strain evidence="2 3">1y2</strain>
    </source>
</reference>
<proteinExistence type="predicted"/>
<dbReference type="EMBL" id="CP040058">
    <property type="protein sequence ID" value="QCP36095.1"/>
    <property type="molecule type" value="Genomic_DNA"/>
</dbReference>
<dbReference type="PROSITE" id="PS50921">
    <property type="entry name" value="ANTAR"/>
    <property type="match status" value="1"/>
</dbReference>